<evidence type="ECO:0000313" key="3">
    <source>
        <dbReference type="Proteomes" id="UP000295714"/>
    </source>
</evidence>
<proteinExistence type="predicted"/>
<sequence>MKNVFFKIALNIVLIFFISNKLYSNAAQPGVWNAGGTVFTMLHPEDSLSFKKVQMQQEKIYIQLYKGFAVVKGIYWFRNTTKDRSQFKMGYPVNGIYAGGETNLNQVSIDSLNEFKIKANSKWLPLLKQSYPELNNNNKNPIPFSDNWKVWEMTFQPNEIQIVEVYFIVNTNNAQVRKGYNVDNKNTFIYLLESGSVWQSPIENAAFYVQLMDGLLPTDINGISTGFNFKYSEKHKLYIGEKLNFSPTPKDNLVISYHNKEDEFLFNKILSNRNDLYLSINSLETLPKNGILLKKIDLGNPYAVKPNFSGFLPILLTYFVMYLPGIIIAILLIIFIRYMLKRRKLKINS</sequence>
<evidence type="ECO:0000256" key="1">
    <source>
        <dbReference type="SAM" id="Phobius"/>
    </source>
</evidence>
<keyword evidence="1" id="KW-1133">Transmembrane helix</keyword>
<dbReference type="OrthoDB" id="788906at2"/>
<name>A0A4V2PTP1_9FLAO</name>
<evidence type="ECO:0000313" key="2">
    <source>
        <dbReference type="EMBL" id="TCK67221.1"/>
    </source>
</evidence>
<keyword evidence="1" id="KW-0812">Transmembrane</keyword>
<reference evidence="2 3" key="1">
    <citation type="journal article" date="2015" name="Stand. Genomic Sci.">
        <title>Genomic Encyclopedia of Bacterial and Archaeal Type Strains, Phase III: the genomes of soil and plant-associated and newly described type strains.</title>
        <authorList>
            <person name="Whitman W.B."/>
            <person name="Woyke T."/>
            <person name="Klenk H.P."/>
            <person name="Zhou Y."/>
            <person name="Lilburn T.G."/>
            <person name="Beck B.J."/>
            <person name="De Vos P."/>
            <person name="Vandamme P."/>
            <person name="Eisen J.A."/>
            <person name="Garrity G."/>
            <person name="Hugenholtz P."/>
            <person name="Kyrpides N.C."/>
        </authorList>
    </citation>
    <scope>NUCLEOTIDE SEQUENCE [LARGE SCALE GENOMIC DNA]</scope>
    <source>
        <strain evidence="2 3">CECT 8445</strain>
    </source>
</reference>
<keyword evidence="1" id="KW-0472">Membrane</keyword>
<dbReference type="AlphaFoldDB" id="A0A4V2PTP1"/>
<accession>A0A4V2PTP1</accession>
<feature type="transmembrane region" description="Helical" evidence="1">
    <location>
        <begin position="315"/>
        <end position="340"/>
    </location>
</feature>
<organism evidence="2 3">
    <name type="scientific">Winogradskyella wandonensis</name>
    <dbReference type="NCBI Taxonomy" id="1442586"/>
    <lineage>
        <taxon>Bacteria</taxon>
        <taxon>Pseudomonadati</taxon>
        <taxon>Bacteroidota</taxon>
        <taxon>Flavobacteriia</taxon>
        <taxon>Flavobacteriales</taxon>
        <taxon>Flavobacteriaceae</taxon>
        <taxon>Winogradskyella</taxon>
    </lineage>
</organism>
<dbReference type="EMBL" id="SMGI01000002">
    <property type="protein sequence ID" value="TCK67221.1"/>
    <property type="molecule type" value="Genomic_DNA"/>
</dbReference>
<dbReference type="Proteomes" id="UP000295714">
    <property type="component" value="Unassembled WGS sequence"/>
</dbReference>
<dbReference type="Gene3D" id="2.60.40.3680">
    <property type="match status" value="1"/>
</dbReference>
<protein>
    <submittedName>
        <fullName evidence="2">Uncharacterized protein</fullName>
    </submittedName>
</protein>
<gene>
    <name evidence="2" type="ORF">DFQ05_0994</name>
</gene>
<dbReference type="RefSeq" id="WP_132704200.1">
    <property type="nucleotide sequence ID" value="NZ_SMGI01000002.1"/>
</dbReference>
<keyword evidence="3" id="KW-1185">Reference proteome</keyword>
<comment type="caution">
    <text evidence="2">The sequence shown here is derived from an EMBL/GenBank/DDBJ whole genome shotgun (WGS) entry which is preliminary data.</text>
</comment>